<dbReference type="InterPro" id="IPR032710">
    <property type="entry name" value="NTF2-like_dom_sf"/>
</dbReference>
<dbReference type="eggNOG" id="COG4786">
    <property type="taxonomic scope" value="Bacteria"/>
</dbReference>
<dbReference type="InterPro" id="IPR021556">
    <property type="entry name" value="DUF2950"/>
</dbReference>
<feature type="signal peptide" evidence="1">
    <location>
        <begin position="1"/>
        <end position="26"/>
    </location>
</feature>
<protein>
    <recommendedName>
        <fullName evidence="4">DUF2950 domain-containing protein</fullName>
    </recommendedName>
</protein>
<dbReference type="SUPFAM" id="SSF54427">
    <property type="entry name" value="NTF2-like"/>
    <property type="match status" value="1"/>
</dbReference>
<dbReference type="OrthoDB" id="108782at2"/>
<dbReference type="STRING" id="477184.KYC_14952"/>
<sequence length="279" mass="30148">MKSTRHTLAKLTLAAVLGLAATSGQAAQTTFSTPQAAADALIQAVATGDDDGLRRVLGDDFRHFVPRDSIDRDDIYAFLAAWFKKHRIVDTGPNTAEFVVGEHDWSFPAPLVSGSRGWRFDLRAGVAEMQHRRIERNEAAAIANLRRLCAAQDQYRATVGNGQPARRIVSREGEHDGLYWNAASSPSATSPLDDDALVMGADVPVDAALNGYRFAYVPTAEPSGCSFAAWPAEAGRSGLHSFLIGPHKVVSERRFGAPVTERQVMHAANDKAAWAKISP</sequence>
<reference evidence="2 3" key="1">
    <citation type="journal article" date="2012" name="J. Bacteriol.">
        <title>Genome sequence of the highly efficient arsenite-oxidizing bacterium Achromobacter arsenitoxydans SY8.</title>
        <authorList>
            <person name="Li X."/>
            <person name="Hu Y."/>
            <person name="Gong J."/>
            <person name="Lin Y."/>
            <person name="Johnstone L."/>
            <person name="Rensing C."/>
            <person name="Wang G."/>
        </authorList>
    </citation>
    <scope>NUCLEOTIDE SEQUENCE [LARGE SCALE GENOMIC DNA]</scope>
    <source>
        <strain evidence="2 3">SY8</strain>
    </source>
</reference>
<proteinExistence type="predicted"/>
<dbReference type="EMBL" id="AGUF01000052">
    <property type="protein sequence ID" value="EHK65525.1"/>
    <property type="molecule type" value="Genomic_DNA"/>
</dbReference>
<dbReference type="Proteomes" id="UP000003113">
    <property type="component" value="Unassembled WGS sequence"/>
</dbReference>
<dbReference type="RefSeq" id="WP_008163610.1">
    <property type="nucleotide sequence ID" value="NZ_AGUF01000052.1"/>
</dbReference>
<gene>
    <name evidence="2" type="ORF">KYC_14952</name>
</gene>
<keyword evidence="3" id="KW-1185">Reference proteome</keyword>
<dbReference type="Pfam" id="PF11453">
    <property type="entry name" value="DUF2950"/>
    <property type="match status" value="1"/>
</dbReference>
<evidence type="ECO:0000313" key="3">
    <source>
        <dbReference type="Proteomes" id="UP000003113"/>
    </source>
</evidence>
<name>H0F892_9BURK</name>
<feature type="chain" id="PRO_5003532181" description="DUF2950 domain-containing protein" evidence="1">
    <location>
        <begin position="27"/>
        <end position="279"/>
    </location>
</feature>
<dbReference type="AlphaFoldDB" id="H0F892"/>
<evidence type="ECO:0008006" key="4">
    <source>
        <dbReference type="Google" id="ProtNLM"/>
    </source>
</evidence>
<comment type="caution">
    <text evidence="2">The sequence shown here is derived from an EMBL/GenBank/DDBJ whole genome shotgun (WGS) entry which is preliminary data.</text>
</comment>
<accession>H0F892</accession>
<evidence type="ECO:0000256" key="1">
    <source>
        <dbReference type="SAM" id="SignalP"/>
    </source>
</evidence>
<evidence type="ECO:0000313" key="2">
    <source>
        <dbReference type="EMBL" id="EHK65525.1"/>
    </source>
</evidence>
<organism evidence="2 3">
    <name type="scientific">Achromobacter arsenitoxydans SY8</name>
    <dbReference type="NCBI Taxonomy" id="477184"/>
    <lineage>
        <taxon>Bacteria</taxon>
        <taxon>Pseudomonadati</taxon>
        <taxon>Pseudomonadota</taxon>
        <taxon>Betaproteobacteria</taxon>
        <taxon>Burkholderiales</taxon>
        <taxon>Alcaligenaceae</taxon>
        <taxon>Achromobacter</taxon>
    </lineage>
</organism>
<keyword evidence="1" id="KW-0732">Signal</keyword>